<sequence length="55" mass="6188">MGITIEKRFLEADWVVRLNHMKVAFSTEAQARAYADRLHARLSATHTALIGGYEA</sequence>
<evidence type="ECO:0000313" key="2">
    <source>
        <dbReference type="Proteomes" id="UP000316905"/>
    </source>
</evidence>
<accession>A0A562PR08</accession>
<protein>
    <submittedName>
        <fullName evidence="1">Uncharacterized protein</fullName>
    </submittedName>
</protein>
<proteinExistence type="predicted"/>
<gene>
    <name evidence="1" type="ORF">IQ22_04444</name>
</gene>
<dbReference type="Proteomes" id="UP000316905">
    <property type="component" value="Unassembled WGS sequence"/>
</dbReference>
<keyword evidence="2" id="KW-1185">Reference proteome</keyword>
<organism evidence="1 2">
    <name type="scientific">Pseudomonas duriflava</name>
    <dbReference type="NCBI Taxonomy" id="459528"/>
    <lineage>
        <taxon>Bacteria</taxon>
        <taxon>Pseudomonadati</taxon>
        <taxon>Pseudomonadota</taxon>
        <taxon>Gammaproteobacteria</taxon>
        <taxon>Pseudomonadales</taxon>
        <taxon>Pseudomonadaceae</taxon>
        <taxon>Pseudomonas</taxon>
    </lineage>
</organism>
<comment type="caution">
    <text evidence="1">The sequence shown here is derived from an EMBL/GenBank/DDBJ whole genome shotgun (WGS) entry which is preliminary data.</text>
</comment>
<dbReference type="AlphaFoldDB" id="A0A562PR08"/>
<dbReference type="EMBL" id="VLKY01000028">
    <property type="protein sequence ID" value="TWI46872.1"/>
    <property type="molecule type" value="Genomic_DNA"/>
</dbReference>
<reference evidence="1 2" key="1">
    <citation type="journal article" date="2015" name="Stand. Genomic Sci.">
        <title>Genomic Encyclopedia of Bacterial and Archaeal Type Strains, Phase III: the genomes of soil and plant-associated and newly described type strains.</title>
        <authorList>
            <person name="Whitman W.B."/>
            <person name="Woyke T."/>
            <person name="Klenk H.P."/>
            <person name="Zhou Y."/>
            <person name="Lilburn T.G."/>
            <person name="Beck B.J."/>
            <person name="De Vos P."/>
            <person name="Vandamme P."/>
            <person name="Eisen J.A."/>
            <person name="Garrity G."/>
            <person name="Hugenholtz P."/>
            <person name="Kyrpides N.C."/>
        </authorList>
    </citation>
    <scope>NUCLEOTIDE SEQUENCE [LARGE SCALE GENOMIC DNA]</scope>
    <source>
        <strain evidence="1 2">CGMCC 1.6858</strain>
    </source>
</reference>
<evidence type="ECO:0000313" key="1">
    <source>
        <dbReference type="EMBL" id="TWI46872.1"/>
    </source>
</evidence>
<name>A0A562PR08_9PSED</name>